<accession>A0ABV3XWF3</accession>
<feature type="transmembrane region" description="Helical" evidence="1">
    <location>
        <begin position="82"/>
        <end position="99"/>
    </location>
</feature>
<gene>
    <name evidence="2" type="ORF">Ga0609869_002717</name>
</gene>
<feature type="transmembrane region" description="Helical" evidence="1">
    <location>
        <begin position="41"/>
        <end position="62"/>
    </location>
</feature>
<sequence>MVLDAATQRCRTRIRHTARQRGQFRVSEQSRPPGTLGPVKIALRLVGLLAVVIAATWASHLLRETLNLEIMPENEQQVHRMIMLGSVAYIGLLALPFVPGAEIGLAMLTAFGAAIAPLVYASTVVAMMLSYTVGRLLPVTALARLLSVLRMRRAAALVTRAAPLSPSARLAMLMENAPPRTVGLALRHRYIALVLTVNMPGNAVIGGGGGIMMVAGLSGIFAPVPTFLAIAVAVSPVPLGIVLLGA</sequence>
<organism evidence="2 3">
    <name type="scientific">Rhodovulum iodosum</name>
    <dbReference type="NCBI Taxonomy" id="68291"/>
    <lineage>
        <taxon>Bacteria</taxon>
        <taxon>Pseudomonadati</taxon>
        <taxon>Pseudomonadota</taxon>
        <taxon>Alphaproteobacteria</taxon>
        <taxon>Rhodobacterales</taxon>
        <taxon>Paracoccaceae</taxon>
        <taxon>Rhodovulum</taxon>
    </lineage>
</organism>
<evidence type="ECO:0000313" key="2">
    <source>
        <dbReference type="EMBL" id="MEX5729364.1"/>
    </source>
</evidence>
<feature type="transmembrane region" description="Helical" evidence="1">
    <location>
        <begin position="220"/>
        <end position="244"/>
    </location>
</feature>
<dbReference type="RefSeq" id="WP_245972244.1">
    <property type="nucleotide sequence ID" value="NZ_JBEHHI010000002.1"/>
</dbReference>
<feature type="transmembrane region" description="Helical" evidence="1">
    <location>
        <begin position="105"/>
        <end position="129"/>
    </location>
</feature>
<feature type="transmembrane region" description="Helical" evidence="1">
    <location>
        <begin position="190"/>
        <end position="214"/>
    </location>
</feature>
<keyword evidence="1" id="KW-0812">Transmembrane</keyword>
<protein>
    <recommendedName>
        <fullName evidence="4">TVP38/TMEM64 family membrane protein</fullName>
    </recommendedName>
</protein>
<evidence type="ECO:0008006" key="4">
    <source>
        <dbReference type="Google" id="ProtNLM"/>
    </source>
</evidence>
<keyword evidence="1" id="KW-1133">Transmembrane helix</keyword>
<reference evidence="2 3" key="1">
    <citation type="submission" date="2024-06" db="EMBL/GenBank/DDBJ databases">
        <title>Genome of Rhodovulum iodosum, a marine photoferrotroph.</title>
        <authorList>
            <person name="Bianchini G."/>
            <person name="Nikeleit V."/>
            <person name="Kappler A."/>
            <person name="Bryce C."/>
            <person name="Sanchez-Baracaldo P."/>
        </authorList>
    </citation>
    <scope>NUCLEOTIDE SEQUENCE [LARGE SCALE GENOMIC DNA]</scope>
    <source>
        <strain evidence="2 3">UT/N1</strain>
    </source>
</reference>
<evidence type="ECO:0000313" key="3">
    <source>
        <dbReference type="Proteomes" id="UP001560019"/>
    </source>
</evidence>
<comment type="caution">
    <text evidence="2">The sequence shown here is derived from an EMBL/GenBank/DDBJ whole genome shotgun (WGS) entry which is preliminary data.</text>
</comment>
<dbReference type="Proteomes" id="UP001560019">
    <property type="component" value="Unassembled WGS sequence"/>
</dbReference>
<name>A0ABV3XWF3_9RHOB</name>
<dbReference type="EMBL" id="JBEHHI010000002">
    <property type="protein sequence ID" value="MEX5729364.1"/>
    <property type="molecule type" value="Genomic_DNA"/>
</dbReference>
<proteinExistence type="predicted"/>
<keyword evidence="3" id="KW-1185">Reference proteome</keyword>
<keyword evidence="1" id="KW-0472">Membrane</keyword>
<evidence type="ECO:0000256" key="1">
    <source>
        <dbReference type="SAM" id="Phobius"/>
    </source>
</evidence>